<dbReference type="Gene3D" id="3.80.10.10">
    <property type="entry name" value="Ribonuclease Inhibitor"/>
    <property type="match status" value="1"/>
</dbReference>
<reference evidence="3 4" key="1">
    <citation type="submission" date="2024-06" db="EMBL/GenBank/DDBJ databases">
        <authorList>
            <person name="Kraege A."/>
            <person name="Thomma B."/>
        </authorList>
    </citation>
    <scope>NUCLEOTIDE SEQUENCE [LARGE SCALE GENOMIC DNA]</scope>
</reference>
<evidence type="ECO:0000313" key="4">
    <source>
        <dbReference type="Proteomes" id="UP001497392"/>
    </source>
</evidence>
<dbReference type="EMBL" id="CAXHTA020000007">
    <property type="protein sequence ID" value="CAL5222378.1"/>
    <property type="molecule type" value="Genomic_DNA"/>
</dbReference>
<keyword evidence="4" id="KW-1185">Reference proteome</keyword>
<dbReference type="InterPro" id="IPR032675">
    <property type="entry name" value="LRR_dom_sf"/>
</dbReference>
<evidence type="ECO:0000313" key="3">
    <source>
        <dbReference type="EMBL" id="CAL5222378.1"/>
    </source>
</evidence>
<comment type="subcellular location">
    <subcellularLocation>
        <location evidence="1">Cytoplasm</location>
        <location evidence="1">Cytoskeleton</location>
        <location evidence="1">Cilium axoneme</location>
    </subcellularLocation>
</comment>
<sequence>MGSLLALPNDLIELIGAIANARGGIKKWCRLTSTCRRLWKLQLPQSHIGLQLPPAVGIEGMAWALHRLKSSPCLRVVCNLDWNIAKPWVSVARLVKHAKAAAAASGGFQCLKLLALETTTNGQVMPESARHLLQHWEQALILGSINLEALRISANAVPCPPVLRCLPNLKYIELTLGQSEAWVGYFFVDLSFCACLESFKITQAERLGMIGSLKLPEVQLSHLPNLKRVEFTGWFPGSECALPPDCELCVALMYGKMCAWREQWKAMQSNLTVLSLGDMGPQEWPAWLERFTRLQYFRLNCTDFQGQDLAILKAIPHVRLYIEGTASLTLTEGAWQNLEVQGESGLCITFRDPDAFVRGTDRLLFVSKGDVEFSQPMCASLQAACSRQSTVCYHCSFRTRYTSHVVRLSNCEDAMRLEPSDDGKTVPSGGLHDGYAGTPEDSPLWKRLNSKYVVSSQDVWPVWNPHKWVLGHSD</sequence>
<accession>A0ABP1FR07</accession>
<dbReference type="Proteomes" id="UP001497392">
    <property type="component" value="Unassembled WGS sequence"/>
</dbReference>
<feature type="region of interest" description="Disordered" evidence="2">
    <location>
        <begin position="418"/>
        <end position="438"/>
    </location>
</feature>
<name>A0ABP1FR07_9CHLO</name>
<organism evidence="3 4">
    <name type="scientific">Coccomyxa viridis</name>
    <dbReference type="NCBI Taxonomy" id="1274662"/>
    <lineage>
        <taxon>Eukaryota</taxon>
        <taxon>Viridiplantae</taxon>
        <taxon>Chlorophyta</taxon>
        <taxon>core chlorophytes</taxon>
        <taxon>Trebouxiophyceae</taxon>
        <taxon>Trebouxiophyceae incertae sedis</taxon>
        <taxon>Coccomyxaceae</taxon>
        <taxon>Coccomyxa</taxon>
    </lineage>
</organism>
<evidence type="ECO:0000256" key="1">
    <source>
        <dbReference type="ARBA" id="ARBA00004430"/>
    </source>
</evidence>
<dbReference type="SUPFAM" id="SSF52047">
    <property type="entry name" value="RNI-like"/>
    <property type="match status" value="1"/>
</dbReference>
<evidence type="ECO:0000256" key="2">
    <source>
        <dbReference type="SAM" id="MobiDB-lite"/>
    </source>
</evidence>
<proteinExistence type="predicted"/>
<protein>
    <submittedName>
        <fullName evidence="3">G4733 protein</fullName>
    </submittedName>
</protein>
<gene>
    <name evidence="3" type="primary">g4733</name>
    <name evidence="3" type="ORF">VP750_LOCUS4037</name>
</gene>
<comment type="caution">
    <text evidence="3">The sequence shown here is derived from an EMBL/GenBank/DDBJ whole genome shotgun (WGS) entry which is preliminary data.</text>
</comment>